<name>A0A939HBT9_9MICC</name>
<evidence type="ECO:0000313" key="2">
    <source>
        <dbReference type="EMBL" id="MBO1268022.1"/>
    </source>
</evidence>
<feature type="transmembrane region" description="Helical" evidence="1">
    <location>
        <begin position="44"/>
        <end position="64"/>
    </location>
</feature>
<reference evidence="2" key="1">
    <citation type="submission" date="2021-03" db="EMBL/GenBank/DDBJ databases">
        <title>A new species, PO-11, isolated from a karst cave deposit.</title>
        <authorList>
            <person name="Zhaoxiaoyong W."/>
        </authorList>
    </citation>
    <scope>NUCLEOTIDE SEQUENCE</scope>
    <source>
        <strain evidence="2">PO-11</strain>
    </source>
</reference>
<organism evidence="2 3">
    <name type="scientific">Arthrobacter cavernae</name>
    <dbReference type="NCBI Taxonomy" id="2817681"/>
    <lineage>
        <taxon>Bacteria</taxon>
        <taxon>Bacillati</taxon>
        <taxon>Actinomycetota</taxon>
        <taxon>Actinomycetes</taxon>
        <taxon>Micrococcales</taxon>
        <taxon>Micrococcaceae</taxon>
        <taxon>Arthrobacter</taxon>
    </lineage>
</organism>
<comment type="caution">
    <text evidence="2">The sequence shown here is derived from an EMBL/GenBank/DDBJ whole genome shotgun (WGS) entry which is preliminary data.</text>
</comment>
<evidence type="ECO:0000313" key="3">
    <source>
        <dbReference type="Proteomes" id="UP000664164"/>
    </source>
</evidence>
<protein>
    <submittedName>
        <fullName evidence="2">Uncharacterized protein</fullName>
    </submittedName>
</protein>
<keyword evidence="1" id="KW-0472">Membrane</keyword>
<evidence type="ECO:0000256" key="1">
    <source>
        <dbReference type="SAM" id="Phobius"/>
    </source>
</evidence>
<dbReference type="Proteomes" id="UP000664164">
    <property type="component" value="Unassembled WGS sequence"/>
</dbReference>
<dbReference type="AlphaFoldDB" id="A0A939HBT9"/>
<sequence>MNEIPRSPRFNAERSAAIEALLASVVRDGTPENRHFQNTKSKRILLSGVAVALVATGAAAVMQLPVTDKSSVLCFARAELHGNQFPGTTVVLGEGARPGEPAPRNPIPIGDALAVCSDMWAQHVLDANTPNGSAGGPGRHDPTFSHPVPNPLTVCVLNDGRAAVIPGDEKVCGSLGLALKTDTAP</sequence>
<keyword evidence="1" id="KW-0812">Transmembrane</keyword>
<gene>
    <name evidence="2" type="ORF">J1902_08565</name>
</gene>
<keyword evidence="1" id="KW-1133">Transmembrane helix</keyword>
<proteinExistence type="predicted"/>
<keyword evidence="3" id="KW-1185">Reference proteome</keyword>
<accession>A0A939HBT9</accession>
<dbReference type="RefSeq" id="WP_207615819.1">
    <property type="nucleotide sequence ID" value="NZ_JAFNLL010000015.1"/>
</dbReference>
<dbReference type="EMBL" id="JAFNLL010000015">
    <property type="protein sequence ID" value="MBO1268022.1"/>
    <property type="molecule type" value="Genomic_DNA"/>
</dbReference>